<dbReference type="InterPro" id="IPR004302">
    <property type="entry name" value="Cellulose/chitin-bd_N"/>
</dbReference>
<evidence type="ECO:0000259" key="4">
    <source>
        <dbReference type="Pfam" id="PF03067"/>
    </source>
</evidence>
<comment type="caution">
    <text evidence="5">The sequence shown here is derived from an EMBL/GenBank/DDBJ whole genome shotgun (WGS) entry which is preliminary data.</text>
</comment>
<dbReference type="InterPro" id="IPR051024">
    <property type="entry name" value="GlcNAc_Chitin_IntDeg"/>
</dbReference>
<sequence>MTRARKLSMAGIAVGALALTVSTSIPLAYGHGYTTSPISRAKNCANGTVQNCGPIQWEPQSTEGPKGFPAAGPPDGKLCSAGLSQFAQLDDQRGGAWPATQLTAGASYTFRWHLTAAHATTDFKYYITKQGWNQNAPLTRSALELTPFLTVPYNGARPAADVAHPGTLPNRTGRHMILAVWTIADTGNAFYQCSDVRF</sequence>
<dbReference type="PANTHER" id="PTHR34823">
    <property type="entry name" value="GLCNAC-BINDING PROTEIN A"/>
    <property type="match status" value="1"/>
</dbReference>
<gene>
    <name evidence="5" type="ORF">EV138_1248</name>
</gene>
<dbReference type="OrthoDB" id="3809801at2"/>
<dbReference type="GO" id="GO:0005576">
    <property type="term" value="C:extracellular region"/>
    <property type="evidence" value="ECO:0007669"/>
    <property type="project" value="UniProtKB-SubCell"/>
</dbReference>
<evidence type="ECO:0000313" key="5">
    <source>
        <dbReference type="EMBL" id="TDU87721.1"/>
    </source>
</evidence>
<organism evidence="5 6">
    <name type="scientific">Kribbella voronezhensis</name>
    <dbReference type="NCBI Taxonomy" id="2512212"/>
    <lineage>
        <taxon>Bacteria</taxon>
        <taxon>Bacillati</taxon>
        <taxon>Actinomycetota</taxon>
        <taxon>Actinomycetes</taxon>
        <taxon>Propionibacteriales</taxon>
        <taxon>Kribbellaceae</taxon>
        <taxon>Kribbella</taxon>
    </lineage>
</organism>
<proteinExistence type="predicted"/>
<name>A0A4R7T796_9ACTN</name>
<reference evidence="5 6" key="1">
    <citation type="submission" date="2019-03" db="EMBL/GenBank/DDBJ databases">
        <title>Genomic Encyclopedia of Type Strains, Phase III (KMG-III): the genomes of soil and plant-associated and newly described type strains.</title>
        <authorList>
            <person name="Whitman W."/>
        </authorList>
    </citation>
    <scope>NUCLEOTIDE SEQUENCE [LARGE SCALE GENOMIC DNA]</scope>
    <source>
        <strain evidence="5 6">VKM Ac-2575</strain>
    </source>
</reference>
<dbReference type="FunFam" id="2.70.50.50:FF:000001">
    <property type="entry name" value="Chitin-binding protein"/>
    <property type="match status" value="1"/>
</dbReference>
<dbReference type="SUPFAM" id="SSF81296">
    <property type="entry name" value="E set domains"/>
    <property type="match status" value="1"/>
</dbReference>
<evidence type="ECO:0000256" key="3">
    <source>
        <dbReference type="ARBA" id="ARBA00022729"/>
    </source>
</evidence>
<dbReference type="InterPro" id="IPR014756">
    <property type="entry name" value="Ig_E-set"/>
</dbReference>
<evidence type="ECO:0000313" key="6">
    <source>
        <dbReference type="Proteomes" id="UP000295151"/>
    </source>
</evidence>
<feature type="domain" description="Chitin-binding type-4" evidence="4">
    <location>
        <begin position="31"/>
        <end position="196"/>
    </location>
</feature>
<accession>A0A4R7T796</accession>
<dbReference type="RefSeq" id="WP_133977451.1">
    <property type="nucleotide sequence ID" value="NZ_SOCE01000001.1"/>
</dbReference>
<dbReference type="Proteomes" id="UP000295151">
    <property type="component" value="Unassembled WGS sequence"/>
</dbReference>
<dbReference type="Gene3D" id="2.70.50.50">
    <property type="entry name" value="chitin-binding protein cbp21"/>
    <property type="match status" value="1"/>
</dbReference>
<dbReference type="EMBL" id="SOCE01000001">
    <property type="protein sequence ID" value="TDU87721.1"/>
    <property type="molecule type" value="Genomic_DNA"/>
</dbReference>
<dbReference type="PANTHER" id="PTHR34823:SF1">
    <property type="entry name" value="CHITIN-BINDING TYPE-4 DOMAIN-CONTAINING PROTEIN"/>
    <property type="match status" value="1"/>
</dbReference>
<keyword evidence="3" id="KW-0732">Signal</keyword>
<dbReference type="AlphaFoldDB" id="A0A4R7T796"/>
<keyword evidence="6" id="KW-1185">Reference proteome</keyword>
<protein>
    <submittedName>
        <fullName evidence="5">Chitin-binding protein</fullName>
    </submittedName>
</protein>
<dbReference type="CDD" id="cd21177">
    <property type="entry name" value="LPMO_AA10"/>
    <property type="match status" value="1"/>
</dbReference>
<evidence type="ECO:0000256" key="2">
    <source>
        <dbReference type="ARBA" id="ARBA00022525"/>
    </source>
</evidence>
<evidence type="ECO:0000256" key="1">
    <source>
        <dbReference type="ARBA" id="ARBA00004613"/>
    </source>
</evidence>
<dbReference type="Pfam" id="PF03067">
    <property type="entry name" value="LPMO_10"/>
    <property type="match status" value="1"/>
</dbReference>
<keyword evidence="2" id="KW-0964">Secreted</keyword>
<comment type="subcellular location">
    <subcellularLocation>
        <location evidence="1">Secreted</location>
    </subcellularLocation>
</comment>